<evidence type="ECO:0000259" key="10">
    <source>
        <dbReference type="Pfam" id="PF12340"/>
    </source>
</evidence>
<keyword evidence="9" id="KW-1133">Transmembrane helix</keyword>
<dbReference type="Pfam" id="PF20255">
    <property type="entry name" value="DUF6606"/>
    <property type="match status" value="1"/>
</dbReference>
<dbReference type="InterPro" id="IPR051346">
    <property type="entry name" value="OTU_Deubiquitinase"/>
</dbReference>
<dbReference type="Pfam" id="PF12340">
    <property type="entry name" value="DUF3638"/>
    <property type="match status" value="1"/>
</dbReference>
<comment type="catalytic activity">
    <reaction evidence="1">
        <text>Thiol-dependent hydrolysis of ester, thioester, amide, peptide and isopeptide bonds formed by the C-terminal Gly of ubiquitin (a 76-residue protein attached to proteins as an intracellular targeting signal).</text>
        <dbReference type="EC" id="3.4.19.12"/>
    </reaction>
</comment>
<dbReference type="EC" id="3.4.19.12" evidence="2"/>
<feature type="domain" description="DUF3638" evidence="10">
    <location>
        <begin position="1942"/>
        <end position="2165"/>
    </location>
</feature>
<evidence type="ECO:0000313" key="14">
    <source>
        <dbReference type="Proteomes" id="UP000235371"/>
    </source>
</evidence>
<keyword evidence="9" id="KW-0472">Membrane</keyword>
<keyword evidence="7" id="KW-0175">Coiled coil</keyword>
<proteinExistence type="predicted"/>
<dbReference type="GO" id="GO:0004843">
    <property type="term" value="F:cysteine-type deubiquitinase activity"/>
    <property type="evidence" value="ECO:0007669"/>
    <property type="project" value="UniProtKB-EC"/>
</dbReference>
<protein>
    <recommendedName>
        <fullName evidence="2">ubiquitinyl hydrolase 1</fullName>
        <ecNumber evidence="2">3.4.19.12</ecNumber>
    </recommendedName>
</protein>
<keyword evidence="4" id="KW-0833">Ubl conjugation pathway</keyword>
<dbReference type="Pfam" id="PF12359">
    <property type="entry name" value="DUF3645"/>
    <property type="match status" value="1"/>
</dbReference>
<dbReference type="Proteomes" id="UP000235371">
    <property type="component" value="Unassembled WGS sequence"/>
</dbReference>
<evidence type="ECO:0000256" key="4">
    <source>
        <dbReference type="ARBA" id="ARBA00022786"/>
    </source>
</evidence>
<feature type="compositionally biased region" description="Basic and acidic residues" evidence="8">
    <location>
        <begin position="2760"/>
        <end position="2771"/>
    </location>
</feature>
<keyword evidence="14" id="KW-1185">Reference proteome</keyword>
<dbReference type="InterPro" id="IPR022105">
    <property type="entry name" value="DUF3645"/>
</dbReference>
<name>A0A2J6TB13_9HELO</name>
<gene>
    <name evidence="13" type="ORF">K444DRAFT_528789</name>
</gene>
<evidence type="ECO:0000256" key="9">
    <source>
        <dbReference type="SAM" id="Phobius"/>
    </source>
</evidence>
<feature type="region of interest" description="Disordered" evidence="8">
    <location>
        <begin position="2755"/>
        <end position="2780"/>
    </location>
</feature>
<evidence type="ECO:0000256" key="7">
    <source>
        <dbReference type="SAM" id="Coils"/>
    </source>
</evidence>
<evidence type="ECO:0000256" key="5">
    <source>
        <dbReference type="ARBA" id="ARBA00022801"/>
    </source>
</evidence>
<evidence type="ECO:0000256" key="8">
    <source>
        <dbReference type="SAM" id="MobiDB-lite"/>
    </source>
</evidence>
<organism evidence="13 14">
    <name type="scientific">Hyaloscypha bicolor E</name>
    <dbReference type="NCBI Taxonomy" id="1095630"/>
    <lineage>
        <taxon>Eukaryota</taxon>
        <taxon>Fungi</taxon>
        <taxon>Dikarya</taxon>
        <taxon>Ascomycota</taxon>
        <taxon>Pezizomycotina</taxon>
        <taxon>Leotiomycetes</taxon>
        <taxon>Helotiales</taxon>
        <taxon>Hyaloscyphaceae</taxon>
        <taxon>Hyaloscypha</taxon>
        <taxon>Hyaloscypha bicolor</taxon>
    </lineage>
</organism>
<feature type="domain" description="DUF6606" evidence="12">
    <location>
        <begin position="18"/>
        <end position="285"/>
    </location>
</feature>
<keyword evidence="9" id="KW-0812">Transmembrane</keyword>
<keyword evidence="3" id="KW-0645">Protease</keyword>
<sequence length="3047" mass="345208">MRPGKRQKMASSSNLEYIITHVFLPPKLPQEDDRDPKQDLALIEECRAALRLFRARLSGRERWRWVAPILMLSKMLELRDASGDMLSEKVELFLEAMQGTGVLAFHIRSQNAGLIVRRLPQQVSFESFELSPTTHAVMTTKGRLRRCFPGPVVAVGQDRFADPSFRKALAQLLAELDANTPKEAWPVVVKAHSRTPEVRDSLHPKFLTEMLTGILRGIGQPVDAARIHKRTRDDVLWNNALKPWRRSPLWLLLRVALQTSLRTDSDDLHKWYKSFMIFFMTHILQRSLQASLPSEILFVMAAKISRRILKLGIEDKASWMPYVHETIEAAHLELAKRWRMIEQNLDPLGTQGAWNPAELSFYRDTRLTISTLRPYLAGIATREMTLSGHGSFTSGCHLRIKQYSSTFPQFQLLVAGAARLFLADLELWVQDWLDGWLGANWDSPSTCTCLAELIENYTTTATSIYAGNPEDISLMLLTSMDLWVALDKCATLHESLLSRYDPGFPPSLFTPLLLPKKSQMERLARVEQYLARRKNGSVHESSLIFQDINARGSFAVQYFGRSQRHQDLRREIEAAAEIERDQKKRELREQRQLYNRLKRQSDAMSCEYITQWSGRRQTSYHDPHCQKCRVKRSAESLEIVVHEWPLPNGELEAKSAVFELDVPTVIAKWRDITYTLLVDVFSPPTLDNSQRVNMIYCLHGFSGLSRYVRSQTGRLQLASIAKPFVVAHYGTKKIPLATEENICVHHGLRYSMYDSTLMRWTADLLDRCDVRRLCTFQLPSGHYGTLQYALDGTTHTSNEVLATQAECPKGLNLHEFYAFATLRSGNRLQWRNMARELVARILNFNHEETYLLVVQAAWQAGRSRDGRYLRESHVDLDEEEFGSSLLSVLGEALGTVEGNWQGAVAVRTFVALATRLLSMSSRGIVRTGCYLFLRRARQVTLEWTRDVGQLLHEAGDAEELKTLNLRVLEMALTCHSTLNVDKDHLSALLNSEEDIAVVTECSIVVHDRCPAVTARLPRAVKTMLERHEKLCHLLEPILREKILAERGGIDSTLRRVWAGYRPGRPWATVESPSERWLVTETSTEGGFSRMIVYYNVLDGSLLVNGLPLTRLPGHYELHSTYRRLFGEKVLEVIPSTMTGMAFETRKEVCGQQMHFRMCGPELIIRTRQLKKVCELLPIHALHDNFPAAFVQDYAHWLDIDTGVIEWRPLGHAWTSWPDNWQMRADGQEVALSCGAKRLIDIRSPTAKAISRILGPLEYATHIHVILDCGTETLEVNLPRVRLDFSLQNHGNLLVSKQFRGMAVDECQSFGALTGLVNKLVLREVEGSSRSVIVPHGHVSFSRDGHHVRVNIDTTSVAHVKYHSYHIDSQLGRLIDNGNLRSRLFRLYLHATTAHCLVDHLTGRTGTEEALYGLASAATRSFVELEPEDAELLRMLARLTPRRQYYPEYLRVMQQVDWETLSPLSQHCAFSVQVASIFSQAKASYVFREQPAELPISETRGEHDLLERAAIRDSSFQTYGFGAEAYTTDHDTRYPSRDQVFNGARELQTCRTAKLVDNWSTNLTICPRLLSEIESWGEPILGPGLANNLTLGFDVKWLGPPAKFLPDDWCTLHSILSGKRERLTKVTGGHVRQFHECPESDLPNLPFEMQHIADQRRREEHEVAKGEKIRRFVEDLITQWPRANISTPPDPNHRTYILVDDATASARAWFQSWHRNAQFQRYVQRAQNILNDLAPESQNLEHYSFSPPVDGYVSMRAHINFEDLTSNPAPWLPTADQGDFDGWIVPSNKENTDHAKLRELLAHVSAQCSSGHEQRYASDLFKSFEALREDTSVELSLPQESTELLEAHLMRAHRYVKTIYQSICSQLQIGHDLVRKAQMLPRISQTSILSHLASDKVAALPDGWKRCLVAYGLAIAALQRAERLVASHANLAELLTELENPGHQDWDPMRYPEWLLLEVENNIQIRQEQAQIAREMMSPSSGCNSVMQLNMGLGKSSVIVPITAVALADRTRLVRVIVLKPLAMQMFQLLVKKLGGMLNRRIFYMPISRSLKLDAFQARQMFELYQECMRAGGVLLIQPEHILSFGLMGFEQVLSSKPELGNIIIRTQDWLRVNSRDILDESDEILSVRFELIYTMGMQRAIEFSPDRWAIIQHVLGLLGPSAHQVHERFPHGLEVVPAQPGGFPRIRILQTPAGDELLGIVARQLCKAGLPGVPVQNLPPRVRNVLFQYLTDPGFSTTATQSPQEAAFGSDTVRNGLLLLKGLFAGGILRFAFEQKRWRVNYGLDYSRTMLAVPYHAKDSPATRAEFSHPDATIVLTCLSYYYGGLSDQQIHASFEALLQFDHAPEEYARWVQDAPELPTAFRQITGINLSNAGQCSREVFPPLRFARGLINFYMSTIVFPAEMKEFPHKLSSSGWDIAREKAHPTTGFSGTNDSRYILPLSITQCDLPPQLSTNAKVLDCLLRSENSFADVKQSSDTGVLDAGVLLKMALALDPPVRVILDVGAQVLELENKEMARTWLSNVSESAAQAVIFFDNRNEICVLSRDGTTEPLLISPFAKQMDQCLVYLDEVHTRGTDLRMPANYRAIVTLGPGLTKDRLVQACMRMRKLGKGQSVVFCASMEVQRKILKSRGRSRGPIEVADVLKWCIAGTCTHTRKCIPLWATQGVRHQRRHVACAQSWGAEGAFPRHLAASLLEKEAQSLQERYGVKGTQREEQILLENVAEELLAARGKQLADIRAKCREFGVASFSTAALQEEQERELSPENEREQQVELPPAATPCKHSVHRDVRHLITHGVLERSSNAFRPAFQTLCNTTAFDCCEKNAWPDDLLVTADFAQTVQASADELLDSFLRPVHWVVSCKKGDRIESVVLSPYEAQELLPSVRQYKHVILHVYSPRLSVSVRTLEDLSFCTVPTVPESWSTPAIVKQLNLFAGQLYIRTYEEYELLCGFLGLCSQPPDNHMEVAYDGFITPPNRFRSGVIMAPICPFMISPVAFLRTFMALRRKGQSFTASHFGRILNGELISREHFQGELLLSRPVPIRRHEFR</sequence>
<evidence type="ECO:0000256" key="2">
    <source>
        <dbReference type="ARBA" id="ARBA00012759"/>
    </source>
</evidence>
<evidence type="ECO:0000259" key="12">
    <source>
        <dbReference type="Pfam" id="PF20255"/>
    </source>
</evidence>
<dbReference type="PANTHER" id="PTHR13367">
    <property type="entry name" value="UBIQUITIN THIOESTERASE"/>
    <property type="match status" value="1"/>
</dbReference>
<feature type="domain" description="DUF3645" evidence="11">
    <location>
        <begin position="2285"/>
        <end position="2317"/>
    </location>
</feature>
<reference evidence="13 14" key="1">
    <citation type="submission" date="2016-04" db="EMBL/GenBank/DDBJ databases">
        <title>A degradative enzymes factory behind the ericoid mycorrhizal symbiosis.</title>
        <authorList>
            <consortium name="DOE Joint Genome Institute"/>
            <person name="Martino E."/>
            <person name="Morin E."/>
            <person name="Grelet G."/>
            <person name="Kuo A."/>
            <person name="Kohler A."/>
            <person name="Daghino S."/>
            <person name="Barry K."/>
            <person name="Choi C."/>
            <person name="Cichocki N."/>
            <person name="Clum A."/>
            <person name="Copeland A."/>
            <person name="Hainaut M."/>
            <person name="Haridas S."/>
            <person name="Labutti K."/>
            <person name="Lindquist E."/>
            <person name="Lipzen A."/>
            <person name="Khouja H.-R."/>
            <person name="Murat C."/>
            <person name="Ohm R."/>
            <person name="Olson A."/>
            <person name="Spatafora J."/>
            <person name="Veneault-Fourrey C."/>
            <person name="Henrissat B."/>
            <person name="Grigoriev I."/>
            <person name="Martin F."/>
            <person name="Perotto S."/>
        </authorList>
    </citation>
    <scope>NUCLEOTIDE SEQUENCE [LARGE SCALE GENOMIC DNA]</scope>
    <source>
        <strain evidence="13 14">E</strain>
    </source>
</reference>
<dbReference type="OrthoDB" id="3182339at2759"/>
<dbReference type="STRING" id="1095630.A0A2J6TB13"/>
<feature type="transmembrane region" description="Helical" evidence="9">
    <location>
        <begin position="2980"/>
        <end position="3000"/>
    </location>
</feature>
<feature type="coiled-coil region" evidence="7">
    <location>
        <begin position="565"/>
        <end position="607"/>
    </location>
</feature>
<evidence type="ECO:0000256" key="3">
    <source>
        <dbReference type="ARBA" id="ARBA00022670"/>
    </source>
</evidence>
<dbReference type="RefSeq" id="XP_024737128.1">
    <property type="nucleotide sequence ID" value="XM_024874755.1"/>
</dbReference>
<dbReference type="GeneID" id="36582835"/>
<keyword evidence="6" id="KW-0788">Thiol protease</keyword>
<evidence type="ECO:0000256" key="1">
    <source>
        <dbReference type="ARBA" id="ARBA00000707"/>
    </source>
</evidence>
<dbReference type="InterPro" id="IPR022099">
    <property type="entry name" value="DUF3638"/>
</dbReference>
<accession>A0A2J6TB13</accession>
<evidence type="ECO:0000256" key="6">
    <source>
        <dbReference type="ARBA" id="ARBA00022807"/>
    </source>
</evidence>
<dbReference type="PANTHER" id="PTHR13367:SF34">
    <property type="match status" value="1"/>
</dbReference>
<dbReference type="InParanoid" id="A0A2J6TB13"/>
<keyword evidence="5" id="KW-0378">Hydrolase</keyword>
<dbReference type="EMBL" id="KZ613791">
    <property type="protein sequence ID" value="PMD60224.1"/>
    <property type="molecule type" value="Genomic_DNA"/>
</dbReference>
<evidence type="ECO:0000313" key="13">
    <source>
        <dbReference type="EMBL" id="PMD60224.1"/>
    </source>
</evidence>
<dbReference type="GO" id="GO:0006508">
    <property type="term" value="P:proteolysis"/>
    <property type="evidence" value="ECO:0007669"/>
    <property type="project" value="UniProtKB-KW"/>
</dbReference>
<evidence type="ECO:0000259" key="11">
    <source>
        <dbReference type="Pfam" id="PF12359"/>
    </source>
</evidence>
<dbReference type="InterPro" id="IPR046541">
    <property type="entry name" value="DUF6606"/>
</dbReference>